<dbReference type="Proteomes" id="UP000006757">
    <property type="component" value="Unassembled WGS sequence"/>
</dbReference>
<evidence type="ECO:0000256" key="1">
    <source>
        <dbReference type="SAM" id="MobiDB-lite"/>
    </source>
</evidence>
<feature type="compositionally biased region" description="Basic and acidic residues" evidence="1">
    <location>
        <begin position="223"/>
        <end position="234"/>
    </location>
</feature>
<dbReference type="InParanoid" id="K1VBL3"/>
<reference evidence="2 3" key="1">
    <citation type="journal article" date="2012" name="Eukaryot. Cell">
        <title>Genome sequence of the Trichosporon asahii environmental strain CBS 8904.</title>
        <authorList>
            <person name="Yang R.Y."/>
            <person name="Li H.T."/>
            <person name="Zhu H."/>
            <person name="Zhou G.P."/>
            <person name="Wang M."/>
            <person name="Wang L."/>
        </authorList>
    </citation>
    <scope>NUCLEOTIDE SEQUENCE [LARGE SCALE GENOMIC DNA]</scope>
    <source>
        <strain evidence="2 3">CBS 8904</strain>
    </source>
</reference>
<protein>
    <submittedName>
        <fullName evidence="2">Uncharacterized protein</fullName>
    </submittedName>
</protein>
<feature type="compositionally biased region" description="Low complexity" evidence="1">
    <location>
        <begin position="764"/>
        <end position="775"/>
    </location>
</feature>
<feature type="region of interest" description="Disordered" evidence="1">
    <location>
        <begin position="1"/>
        <end position="350"/>
    </location>
</feature>
<evidence type="ECO:0000313" key="3">
    <source>
        <dbReference type="Proteomes" id="UP000006757"/>
    </source>
</evidence>
<feature type="compositionally biased region" description="Basic residues" evidence="1">
    <location>
        <begin position="999"/>
        <end position="1012"/>
    </location>
</feature>
<feature type="compositionally biased region" description="Basic and acidic residues" evidence="1">
    <location>
        <begin position="895"/>
        <end position="907"/>
    </location>
</feature>
<evidence type="ECO:0000313" key="2">
    <source>
        <dbReference type="EMBL" id="EKC98160.1"/>
    </source>
</evidence>
<feature type="region of interest" description="Disordered" evidence="1">
    <location>
        <begin position="436"/>
        <end position="462"/>
    </location>
</feature>
<feature type="compositionally biased region" description="Polar residues" evidence="1">
    <location>
        <begin position="288"/>
        <end position="298"/>
    </location>
</feature>
<accession>K1VBL3</accession>
<feature type="compositionally biased region" description="Basic and acidic residues" evidence="1">
    <location>
        <begin position="925"/>
        <end position="943"/>
    </location>
</feature>
<feature type="compositionally biased region" description="Low complexity" evidence="1">
    <location>
        <begin position="90"/>
        <end position="100"/>
    </location>
</feature>
<gene>
    <name evidence="2" type="ORF">A1Q2_07492</name>
</gene>
<dbReference type="AlphaFoldDB" id="K1VBL3"/>
<feature type="compositionally biased region" description="Polar residues" evidence="1">
    <location>
        <begin position="46"/>
        <end position="66"/>
    </location>
</feature>
<feature type="compositionally biased region" description="Polar residues" evidence="1">
    <location>
        <begin position="776"/>
        <end position="785"/>
    </location>
</feature>
<keyword evidence="3" id="KW-1185">Reference proteome</keyword>
<feature type="region of interest" description="Disordered" evidence="1">
    <location>
        <begin position="391"/>
        <end position="418"/>
    </location>
</feature>
<comment type="caution">
    <text evidence="2">The sequence shown here is derived from an EMBL/GenBank/DDBJ whole genome shotgun (WGS) entry which is preliminary data.</text>
</comment>
<feature type="compositionally biased region" description="Low complexity" evidence="1">
    <location>
        <begin position="984"/>
        <end position="994"/>
    </location>
</feature>
<feature type="compositionally biased region" description="Low complexity" evidence="1">
    <location>
        <begin position="119"/>
        <end position="131"/>
    </location>
</feature>
<organism evidence="2 3">
    <name type="scientific">Trichosporon asahii var. asahii (strain CBS 8904)</name>
    <name type="common">Yeast</name>
    <dbReference type="NCBI Taxonomy" id="1220162"/>
    <lineage>
        <taxon>Eukaryota</taxon>
        <taxon>Fungi</taxon>
        <taxon>Dikarya</taxon>
        <taxon>Basidiomycota</taxon>
        <taxon>Agaricomycotina</taxon>
        <taxon>Tremellomycetes</taxon>
        <taxon>Trichosporonales</taxon>
        <taxon>Trichosporonaceae</taxon>
        <taxon>Trichosporon</taxon>
    </lineage>
</organism>
<feature type="compositionally biased region" description="Basic and acidic residues" evidence="1">
    <location>
        <begin position="1013"/>
        <end position="1026"/>
    </location>
</feature>
<feature type="region of interest" description="Disordered" evidence="1">
    <location>
        <begin position="984"/>
        <end position="1057"/>
    </location>
</feature>
<dbReference type="EMBL" id="AMBO01000395">
    <property type="protein sequence ID" value="EKC98160.1"/>
    <property type="molecule type" value="Genomic_DNA"/>
</dbReference>
<sequence length="1120" mass="121240">MSSSTSSSPPSSPSSPLTLEGFQLLTAQTISAPAHGPGKGPEDIESFTSNRPNPVRSLSQDSQGSFGSRGHRIAGRASVTLLRVSDIKLSNRSSWSSATSSPPPSARSIMPDSSPPRLPQTQTQTSPSQDTYTRTRSIARASRPPALPLASSSHDGLGGASGSPPDRLLVRAPTPPKSRRQRTFTVPPDATEPRGASTAAPATPTAPEPTSAHSHRSFATFGGDREAESPRTKDPPLPAPPSVPHRAPSPRARHQSLDTRQAPIPHPPRLSSISHSGVPDLPKLHVPTRTSSLATTGSGVAAGNTAHVQISSRHQTRPSKAQHTRDDSDTLGPSPWANRRARGSSVYDNAGGSKSCIELVRALEKWAQHCPIAPPCISRLIAAPISVKRQRTYAAHSPPEPARRGAPPASSEPSPALQAARAYLTVGRRSLPQHCDARTTTKGAPDPPQPQARAGAGCVAPRVRRGAVEASWPENRGPEWSRDDCVPHLADEEDHEDRMPRRTKSKLRRPIEAVKVPENLQVYVSRETSVTETVAPATHNPLDSAPSSPPSTPPQTREEAIRARRRAQLAKLQRILGSPISPRLVLAPDDDVPTCGPVRSPSETSLGSPRLPLRERVKSFVIPSPIYAMSETERRLARKRASKLEHLFGDAPPTEMIFPPVKHEAAHKHALDKIREGAPTVGVAMGVPGIEENRMFISTSPAAAVYHTPEETFEGYRHSLLGLMNLIEHDQVRLAAIVDQLEPQLYTLHIQSSLALQMGRHPRPGLGHPGQQQRPARTNQASGPRQSHHGDVVLNPGPTTLQRRSSAPPLPSFSRANGAPDTKGTPANGAASSHGHGPRASVHTHDPGHGRQGKGHTPHASVSSTHERHERPSLQSQRGHADPFSEYLRSQSAESRLDISAPHEREASSATNSTVRAAPSSLGHGGHEKDKEVLKDNPREKKGPYGTHATSPRMLSGFFGKPKQAKGHVPHGSVSVMNLSRIPQQAHPAHAAHPPHAPHQPHQHHPQHPQPHHQRETTQEKEKDDSPPATARAKRGRKFSKLFSSHPKPPPQPMILRPNPFYIRRQTLDGVLAELRRSFLLDLDHGRLRPHDAHILHDMLELLNHMRAGSPWAELEDSEW</sequence>
<proteinExistence type="predicted"/>
<feature type="region of interest" description="Disordered" evidence="1">
    <location>
        <begin position="759"/>
        <end position="971"/>
    </location>
</feature>
<feature type="compositionally biased region" description="Low complexity" evidence="1">
    <location>
        <begin position="404"/>
        <end position="416"/>
    </location>
</feature>
<feature type="compositionally biased region" description="Low complexity" evidence="1">
    <location>
        <begin position="139"/>
        <end position="153"/>
    </location>
</feature>
<name>K1VBL3_TRIAC</name>
<feature type="region of interest" description="Disordered" evidence="1">
    <location>
        <begin position="537"/>
        <end position="558"/>
    </location>
</feature>
<dbReference type="HOGENOM" id="CLU_280480_0_0_1"/>
<feature type="compositionally biased region" description="Low complexity" evidence="1">
    <location>
        <begin position="196"/>
        <end position="212"/>
    </location>
</feature>